<dbReference type="GO" id="GO:0042742">
    <property type="term" value="P:defense response to bacterium"/>
    <property type="evidence" value="ECO:0007669"/>
    <property type="project" value="UniProtKB-ARBA"/>
</dbReference>
<keyword evidence="3" id="KW-0677">Repeat</keyword>
<dbReference type="InterPro" id="IPR036388">
    <property type="entry name" value="WH-like_DNA-bd_sf"/>
</dbReference>
<dbReference type="Gramene" id="TRITD3Bv1G046470.1">
    <property type="protein sequence ID" value="TRITD3Bv1G046470.1"/>
    <property type="gene ID" value="TRITD3Bv1G046470"/>
</dbReference>
<dbReference type="InterPro" id="IPR027417">
    <property type="entry name" value="P-loop_NTPase"/>
</dbReference>
<dbReference type="InterPro" id="IPR058922">
    <property type="entry name" value="WHD_DRP"/>
</dbReference>
<evidence type="ECO:0000256" key="4">
    <source>
        <dbReference type="ARBA" id="ARBA00022741"/>
    </source>
</evidence>
<dbReference type="InterPro" id="IPR002182">
    <property type="entry name" value="NB-ARC"/>
</dbReference>
<name>A0A9R1RYY9_TRITD</name>
<keyword evidence="6" id="KW-0175">Coiled coil</keyword>
<dbReference type="Proteomes" id="UP000324705">
    <property type="component" value="Chromosome 3B"/>
</dbReference>
<dbReference type="PANTHER" id="PTHR23155:SF906">
    <property type="entry name" value="OS08G0205100 PROTEIN"/>
    <property type="match status" value="1"/>
</dbReference>
<evidence type="ECO:0000259" key="9">
    <source>
        <dbReference type="Pfam" id="PF23559"/>
    </source>
</evidence>
<dbReference type="PANTHER" id="PTHR23155">
    <property type="entry name" value="DISEASE RESISTANCE PROTEIN RP"/>
    <property type="match status" value="1"/>
</dbReference>
<comment type="similarity">
    <text evidence="1">Belongs to the disease resistance NB-LRR family.</text>
</comment>
<evidence type="ECO:0000259" key="7">
    <source>
        <dbReference type="Pfam" id="PF00931"/>
    </source>
</evidence>
<dbReference type="InterPro" id="IPR038005">
    <property type="entry name" value="RX-like_CC"/>
</dbReference>
<feature type="domain" description="Disease resistance N-terminal" evidence="8">
    <location>
        <begin position="12"/>
        <end position="97"/>
    </location>
</feature>
<dbReference type="Pfam" id="PF00931">
    <property type="entry name" value="NB-ARC"/>
    <property type="match status" value="1"/>
</dbReference>
<dbReference type="SUPFAM" id="SSF52058">
    <property type="entry name" value="L domain-like"/>
    <property type="match status" value="1"/>
</dbReference>
<dbReference type="GO" id="GO:0009626">
    <property type="term" value="P:plant-type hypersensitive response"/>
    <property type="evidence" value="ECO:0007669"/>
    <property type="project" value="UniProtKB-ARBA"/>
</dbReference>
<dbReference type="EMBL" id="LT934116">
    <property type="protein sequence ID" value="VAH73701.1"/>
    <property type="molecule type" value="Genomic_DNA"/>
</dbReference>
<evidence type="ECO:0000256" key="5">
    <source>
        <dbReference type="ARBA" id="ARBA00022821"/>
    </source>
</evidence>
<dbReference type="GO" id="GO:0043531">
    <property type="term" value="F:ADP binding"/>
    <property type="evidence" value="ECO:0007669"/>
    <property type="project" value="InterPro"/>
</dbReference>
<keyword evidence="12" id="KW-1185">Reference proteome</keyword>
<gene>
    <name evidence="11" type="ORF">TRITD_3Bv1G046470</name>
</gene>
<evidence type="ECO:0000256" key="2">
    <source>
        <dbReference type="ARBA" id="ARBA00022614"/>
    </source>
</evidence>
<evidence type="ECO:0000256" key="6">
    <source>
        <dbReference type="ARBA" id="ARBA00023054"/>
    </source>
</evidence>
<organism evidence="11 12">
    <name type="scientific">Triticum turgidum subsp. durum</name>
    <name type="common">Durum wheat</name>
    <name type="synonym">Triticum durum</name>
    <dbReference type="NCBI Taxonomy" id="4567"/>
    <lineage>
        <taxon>Eukaryota</taxon>
        <taxon>Viridiplantae</taxon>
        <taxon>Streptophyta</taxon>
        <taxon>Embryophyta</taxon>
        <taxon>Tracheophyta</taxon>
        <taxon>Spermatophyta</taxon>
        <taxon>Magnoliopsida</taxon>
        <taxon>Liliopsida</taxon>
        <taxon>Poales</taxon>
        <taxon>Poaceae</taxon>
        <taxon>BOP clade</taxon>
        <taxon>Pooideae</taxon>
        <taxon>Triticodae</taxon>
        <taxon>Triticeae</taxon>
        <taxon>Triticinae</taxon>
        <taxon>Triticum</taxon>
    </lineage>
</organism>
<keyword evidence="4" id="KW-0547">Nucleotide-binding</keyword>
<dbReference type="Pfam" id="PF23598">
    <property type="entry name" value="LRR_14"/>
    <property type="match status" value="1"/>
</dbReference>
<evidence type="ECO:0008006" key="13">
    <source>
        <dbReference type="Google" id="ProtNLM"/>
    </source>
</evidence>
<evidence type="ECO:0000313" key="12">
    <source>
        <dbReference type="Proteomes" id="UP000324705"/>
    </source>
</evidence>
<proteinExistence type="inferred from homology"/>
<evidence type="ECO:0000313" key="11">
    <source>
        <dbReference type="EMBL" id="VAH73701.1"/>
    </source>
</evidence>
<reference evidence="11 12" key="1">
    <citation type="submission" date="2017-09" db="EMBL/GenBank/DDBJ databases">
        <authorList>
            <consortium name="International Durum Wheat Genome Sequencing Consortium (IDWGSC)"/>
            <person name="Milanesi L."/>
        </authorList>
    </citation>
    <scope>NUCLEOTIDE SEQUENCE [LARGE SCALE GENOMIC DNA]</scope>
    <source>
        <strain evidence="12">cv. Svevo</strain>
    </source>
</reference>
<dbReference type="Gene3D" id="3.40.50.300">
    <property type="entry name" value="P-loop containing nucleotide triphosphate hydrolases"/>
    <property type="match status" value="1"/>
</dbReference>
<dbReference type="PRINTS" id="PR00364">
    <property type="entry name" value="DISEASERSIST"/>
</dbReference>
<dbReference type="SUPFAM" id="SSF52540">
    <property type="entry name" value="P-loop containing nucleoside triphosphate hydrolases"/>
    <property type="match status" value="1"/>
</dbReference>
<dbReference type="InterPro" id="IPR044974">
    <property type="entry name" value="Disease_R_plants"/>
</dbReference>
<evidence type="ECO:0000259" key="10">
    <source>
        <dbReference type="Pfam" id="PF23598"/>
    </source>
</evidence>
<dbReference type="InterPro" id="IPR032675">
    <property type="entry name" value="LRR_dom_sf"/>
</dbReference>
<dbReference type="OMA" id="REIHINR"/>
<dbReference type="InterPro" id="IPR055414">
    <property type="entry name" value="LRR_R13L4/SHOC2-like"/>
</dbReference>
<dbReference type="InterPro" id="IPR042197">
    <property type="entry name" value="Apaf_helical"/>
</dbReference>
<feature type="domain" description="NB-ARC" evidence="7">
    <location>
        <begin position="173"/>
        <end position="336"/>
    </location>
</feature>
<dbReference type="Pfam" id="PF23559">
    <property type="entry name" value="WHD_DRP"/>
    <property type="match status" value="1"/>
</dbReference>
<dbReference type="InterPro" id="IPR041118">
    <property type="entry name" value="Rx_N"/>
</dbReference>
<keyword evidence="2" id="KW-0433">Leucine-rich repeat</keyword>
<dbReference type="GO" id="GO:0002758">
    <property type="term" value="P:innate immune response-activating signaling pathway"/>
    <property type="evidence" value="ECO:0007669"/>
    <property type="project" value="UniProtKB-ARBA"/>
</dbReference>
<accession>A0A9R1RYY9</accession>
<dbReference type="FunFam" id="1.10.10.10:FF:000322">
    <property type="entry name" value="Probable disease resistance protein At1g63360"/>
    <property type="match status" value="1"/>
</dbReference>
<dbReference type="Gene3D" id="1.20.5.4130">
    <property type="match status" value="1"/>
</dbReference>
<evidence type="ECO:0000256" key="1">
    <source>
        <dbReference type="ARBA" id="ARBA00008894"/>
    </source>
</evidence>
<dbReference type="Gene3D" id="1.10.10.10">
    <property type="entry name" value="Winged helix-like DNA-binding domain superfamily/Winged helix DNA-binding domain"/>
    <property type="match status" value="1"/>
</dbReference>
<evidence type="ECO:0000259" key="8">
    <source>
        <dbReference type="Pfam" id="PF18052"/>
    </source>
</evidence>
<protein>
    <recommendedName>
        <fullName evidence="13">Sr13</fullName>
    </recommendedName>
</protein>
<dbReference type="Gene3D" id="3.80.10.10">
    <property type="entry name" value="Ribonuclease Inhibitor"/>
    <property type="match status" value="1"/>
</dbReference>
<feature type="domain" description="Disease resistance protein winged helix" evidence="9">
    <location>
        <begin position="423"/>
        <end position="494"/>
    </location>
</feature>
<feature type="domain" description="Disease resistance R13L4/SHOC-2-like LRR" evidence="10">
    <location>
        <begin position="546"/>
        <end position="908"/>
    </location>
</feature>
<sequence>MAVTMASVSTGVMNSLLGKLATLMGDEYRKIKGVRNKVASLLDEFSSMSALLVKLAGMDELDVQAREWRDQVREMSYDIEDCVDDFMRDLGQKGATTGFLKKTAERLKKLRVRHQMANMIRRIETRVSEVHDRRTRYKIDEYAPSSGIVAVDPRVIAIYAEAAGLVGIDAPRDELMKMLMVEGKELRVASIVGFPGLGKTTLANEVYRKLQGQFDCHAFVSVSQKPDMPNLLSNLLLKLAGQHSSQMGKLDDTITGIREYLSNKRYLIIIDDLWDSLAWKVIRCAFPENSRSSRVLTTTRIYSVAATCCSNSKEYVYKMKSLDDQDSRRLFFSRVFGFGEPCPVIYAELSTDILKRCGGLPLAIISISSLLAGQLKPMWEYVRNSLGSMFEGNPTLEEMKQILDLSYRNLPHHLKTCLLYLGMYPEDYEIMKNDLSRQWIAEGFVSSINGLDAEDVAGSYFNELINRSMIQPVEKDCNDEVLSCRVHDVMLDLIRSKSTEENFITVMDHQQIVTGMNKQIRRISLCNGGEERGVMPAITSESLSRARSVAVFRTVFWPSLLGFKYVRVLHLEYPKSGRLDLTGMCGLFLLRYVKIACDYNTSLQLPSQIGELRQLETFDLQWSPLVSIPPDIVGLPRLSHLVVPKCTLLPDGIGSLKSLRTLHGFDVSENSINNIECLGELNNMRDLDLYWSRTETLGEAENRMDALRSSLERLSHSSNLKNLVLQNLSSTLLVGWSTLSSPPRHLQKLDLFGCVFSRVPKWMCQLSDLHWLVLRVEKVVSSKDDGDVDILARLPSLIHLELQIEKCPEERVIITGSGTAFQTLKHLKFSCPKLLLAFEAGAVPRLQRLELRFSIKGWQQGSSACLPAGIEHLPPGFREVSPMQFDHFRERLNRRDAAAAKSALRNAFACVGITMVRISGGDAVLKATTACSTNNTVPDELAILGATTEISDYSS</sequence>
<dbReference type="CDD" id="cd14798">
    <property type="entry name" value="RX-CC_like"/>
    <property type="match status" value="1"/>
</dbReference>
<evidence type="ECO:0000256" key="3">
    <source>
        <dbReference type="ARBA" id="ARBA00022737"/>
    </source>
</evidence>
<dbReference type="AlphaFoldDB" id="A0A9R1RYY9"/>
<keyword evidence="5" id="KW-0611">Plant defense</keyword>
<dbReference type="Gene3D" id="1.10.8.430">
    <property type="entry name" value="Helical domain of apoptotic protease-activating factors"/>
    <property type="match status" value="1"/>
</dbReference>
<dbReference type="Pfam" id="PF18052">
    <property type="entry name" value="Rx_N"/>
    <property type="match status" value="1"/>
</dbReference>